<keyword evidence="2" id="KW-1185">Reference proteome</keyword>
<dbReference type="Proteomes" id="UP000006514">
    <property type="component" value="Unassembled WGS sequence"/>
</dbReference>
<proteinExistence type="predicted"/>
<reference evidence="2" key="1">
    <citation type="journal article" date="2012" name="Science">
        <title>The Paleozoic origin of enzymatic lignin decomposition reconstructed from 31 fungal genomes.</title>
        <authorList>
            <person name="Floudas D."/>
            <person name="Binder M."/>
            <person name="Riley R."/>
            <person name="Barry K."/>
            <person name="Blanchette R.A."/>
            <person name="Henrissat B."/>
            <person name="Martinez A.T."/>
            <person name="Otillar R."/>
            <person name="Spatafora J.W."/>
            <person name="Yadav J.S."/>
            <person name="Aerts A."/>
            <person name="Benoit I."/>
            <person name="Boyd A."/>
            <person name="Carlson A."/>
            <person name="Copeland A."/>
            <person name="Coutinho P.M."/>
            <person name="de Vries R.P."/>
            <person name="Ferreira P."/>
            <person name="Findley K."/>
            <person name="Foster B."/>
            <person name="Gaskell J."/>
            <person name="Glotzer D."/>
            <person name="Gorecki P."/>
            <person name="Heitman J."/>
            <person name="Hesse C."/>
            <person name="Hori C."/>
            <person name="Igarashi K."/>
            <person name="Jurgens J.A."/>
            <person name="Kallen N."/>
            <person name="Kersten P."/>
            <person name="Kohler A."/>
            <person name="Kuees U."/>
            <person name="Kumar T.K.A."/>
            <person name="Kuo A."/>
            <person name="LaButti K."/>
            <person name="Larrondo L.F."/>
            <person name="Lindquist E."/>
            <person name="Ling A."/>
            <person name="Lombard V."/>
            <person name="Lucas S."/>
            <person name="Lundell T."/>
            <person name="Martin R."/>
            <person name="McLaughlin D.J."/>
            <person name="Morgenstern I."/>
            <person name="Morin E."/>
            <person name="Murat C."/>
            <person name="Nagy L.G."/>
            <person name="Nolan M."/>
            <person name="Ohm R.A."/>
            <person name="Patyshakuliyeva A."/>
            <person name="Rokas A."/>
            <person name="Ruiz-Duenas F.J."/>
            <person name="Sabat G."/>
            <person name="Salamov A."/>
            <person name="Samejima M."/>
            <person name="Schmutz J."/>
            <person name="Slot J.C."/>
            <person name="St John F."/>
            <person name="Stenlid J."/>
            <person name="Sun H."/>
            <person name="Sun S."/>
            <person name="Syed K."/>
            <person name="Tsang A."/>
            <person name="Wiebenga A."/>
            <person name="Young D."/>
            <person name="Pisabarro A."/>
            <person name="Eastwood D.C."/>
            <person name="Martin F."/>
            <person name="Cullen D."/>
            <person name="Grigoriev I.V."/>
            <person name="Hibbett D.S."/>
        </authorList>
    </citation>
    <scope>NUCLEOTIDE SEQUENCE [LARGE SCALE GENOMIC DNA]</scope>
    <source>
        <strain evidence="2">TFB10046</strain>
    </source>
</reference>
<name>J0L7I1_AURST</name>
<accession>J0L7I1</accession>
<dbReference type="InParanoid" id="J0L7I1"/>
<sequence>MERKRETRRSGENNHQVCWEQRQWQLLSLARAETASRAPDSENARVLAPAY</sequence>
<dbReference type="AlphaFoldDB" id="J0L7I1"/>
<organism evidence="1 2">
    <name type="scientific">Auricularia subglabra (strain TFB-10046 / SS5)</name>
    <name type="common">White-rot fungus</name>
    <name type="synonym">Auricularia delicata (strain TFB10046)</name>
    <dbReference type="NCBI Taxonomy" id="717982"/>
    <lineage>
        <taxon>Eukaryota</taxon>
        <taxon>Fungi</taxon>
        <taxon>Dikarya</taxon>
        <taxon>Basidiomycota</taxon>
        <taxon>Agaricomycotina</taxon>
        <taxon>Agaricomycetes</taxon>
        <taxon>Auriculariales</taxon>
        <taxon>Auriculariaceae</taxon>
        <taxon>Auricularia</taxon>
    </lineage>
</organism>
<protein>
    <submittedName>
        <fullName evidence="1">Uncharacterized protein</fullName>
    </submittedName>
</protein>
<gene>
    <name evidence="1" type="ORF">AURDEDRAFT_189150</name>
</gene>
<evidence type="ECO:0000313" key="1">
    <source>
        <dbReference type="EMBL" id="EJD32276.1"/>
    </source>
</evidence>
<dbReference type="KEGG" id="adl:AURDEDRAFT_189150"/>
<dbReference type="EMBL" id="JH689140">
    <property type="protein sequence ID" value="EJD32276.1"/>
    <property type="molecule type" value="Genomic_DNA"/>
</dbReference>
<evidence type="ECO:0000313" key="2">
    <source>
        <dbReference type="Proteomes" id="UP000006514"/>
    </source>
</evidence>